<gene>
    <name evidence="1" type="ORF">METZ01_LOCUS217708</name>
</gene>
<proteinExistence type="predicted"/>
<sequence length="102" mass="11211">MTNSIAQATYSITDQSLENMALDLKNLPEELAGFSPFRESVLDNKLMASHGFPGNTEDNYNAAGRMTGYLREFASPSAIPKREDGQNIVAATVIHLFENEES</sequence>
<dbReference type="EMBL" id="UINC01051103">
    <property type="protein sequence ID" value="SVB64854.1"/>
    <property type="molecule type" value="Genomic_DNA"/>
</dbReference>
<name>A0A382FR53_9ZZZZ</name>
<evidence type="ECO:0000313" key="1">
    <source>
        <dbReference type="EMBL" id="SVB64854.1"/>
    </source>
</evidence>
<dbReference type="AlphaFoldDB" id="A0A382FR53"/>
<accession>A0A382FR53</accession>
<protein>
    <submittedName>
        <fullName evidence="1">Uncharacterized protein</fullName>
    </submittedName>
</protein>
<organism evidence="1">
    <name type="scientific">marine metagenome</name>
    <dbReference type="NCBI Taxonomy" id="408172"/>
    <lineage>
        <taxon>unclassified sequences</taxon>
        <taxon>metagenomes</taxon>
        <taxon>ecological metagenomes</taxon>
    </lineage>
</organism>
<feature type="non-terminal residue" evidence="1">
    <location>
        <position position="102"/>
    </location>
</feature>
<reference evidence="1" key="1">
    <citation type="submission" date="2018-05" db="EMBL/GenBank/DDBJ databases">
        <authorList>
            <person name="Lanie J.A."/>
            <person name="Ng W.-L."/>
            <person name="Kazmierczak K.M."/>
            <person name="Andrzejewski T.M."/>
            <person name="Davidsen T.M."/>
            <person name="Wayne K.J."/>
            <person name="Tettelin H."/>
            <person name="Glass J.I."/>
            <person name="Rusch D."/>
            <person name="Podicherti R."/>
            <person name="Tsui H.-C.T."/>
            <person name="Winkler M.E."/>
        </authorList>
    </citation>
    <scope>NUCLEOTIDE SEQUENCE</scope>
</reference>